<gene>
    <name evidence="3" type="ORF">SBRCBS47491_003949</name>
</gene>
<dbReference type="InterPro" id="IPR016161">
    <property type="entry name" value="Ald_DH/histidinol_DH"/>
</dbReference>
<evidence type="ECO:0000259" key="2">
    <source>
        <dbReference type="Pfam" id="PF00171"/>
    </source>
</evidence>
<evidence type="ECO:0000313" key="3">
    <source>
        <dbReference type="EMBL" id="CAK7219730.1"/>
    </source>
</evidence>
<dbReference type="Proteomes" id="UP001642406">
    <property type="component" value="Unassembled WGS sequence"/>
</dbReference>
<dbReference type="SUPFAM" id="SSF53720">
    <property type="entry name" value="ALDH-like"/>
    <property type="match status" value="1"/>
</dbReference>
<proteinExistence type="predicted"/>
<organism evidence="3 4">
    <name type="scientific">Sporothrix bragantina</name>
    <dbReference type="NCBI Taxonomy" id="671064"/>
    <lineage>
        <taxon>Eukaryota</taxon>
        <taxon>Fungi</taxon>
        <taxon>Dikarya</taxon>
        <taxon>Ascomycota</taxon>
        <taxon>Pezizomycotina</taxon>
        <taxon>Sordariomycetes</taxon>
        <taxon>Sordariomycetidae</taxon>
        <taxon>Ophiostomatales</taxon>
        <taxon>Ophiostomataceae</taxon>
        <taxon>Sporothrix</taxon>
    </lineage>
</organism>
<dbReference type="Gene3D" id="3.40.309.10">
    <property type="entry name" value="Aldehyde Dehydrogenase, Chain A, domain 2"/>
    <property type="match status" value="1"/>
</dbReference>
<dbReference type="Pfam" id="PF00171">
    <property type="entry name" value="Aldedh"/>
    <property type="match status" value="1"/>
</dbReference>
<dbReference type="InterPro" id="IPR016163">
    <property type="entry name" value="Ald_DH_C"/>
</dbReference>
<dbReference type="InterPro" id="IPR016162">
    <property type="entry name" value="Ald_DH_N"/>
</dbReference>
<dbReference type="EMBL" id="CAWUHC010000028">
    <property type="protein sequence ID" value="CAK7219730.1"/>
    <property type="molecule type" value="Genomic_DNA"/>
</dbReference>
<reference evidence="3 4" key="1">
    <citation type="submission" date="2024-01" db="EMBL/GenBank/DDBJ databases">
        <authorList>
            <person name="Allen C."/>
            <person name="Tagirdzhanova G."/>
        </authorList>
    </citation>
    <scope>NUCLEOTIDE SEQUENCE [LARGE SCALE GENOMIC DNA]</scope>
</reference>
<evidence type="ECO:0000256" key="1">
    <source>
        <dbReference type="SAM" id="Phobius"/>
    </source>
</evidence>
<keyword evidence="1" id="KW-0812">Transmembrane</keyword>
<name>A0ABP0BJA7_9PEZI</name>
<protein>
    <recommendedName>
        <fullName evidence="2">Aldehyde dehydrogenase domain-containing protein</fullName>
    </recommendedName>
</protein>
<dbReference type="PANTHER" id="PTHR43111:SF1">
    <property type="entry name" value="ALDEHYDE DEHYDROGENASE B-RELATED"/>
    <property type="match status" value="1"/>
</dbReference>
<dbReference type="Gene3D" id="3.40.605.10">
    <property type="entry name" value="Aldehyde Dehydrogenase, Chain A, domain 1"/>
    <property type="match status" value="1"/>
</dbReference>
<comment type="caution">
    <text evidence="3">The sequence shown here is derived from an EMBL/GenBank/DDBJ whole genome shotgun (WGS) entry which is preliminary data.</text>
</comment>
<feature type="transmembrane region" description="Helical" evidence="1">
    <location>
        <begin position="484"/>
        <end position="507"/>
    </location>
</feature>
<sequence>MANRTLTAALAQVRASAIDGRVHNPVYRKTQLGKLHAALVAQGDALQQAMTEDGLRQNIRPAEVKAEYCLALQLVAEHYAAVDPAAARHDEYALARSQDAPNTRVPVGIVVIEAGGDVSSVHTFVYTLMSALVPALAAGNCIIVQAQQTLLQTPRLLLQVLGSALDQDIFYATTAASSLSDDAIGHRHVRVVSSLSSTPAPSNHIVSYADSRVVAIVERDADVQAAAEALVRARFSFGGHAPYAPDVVLVSEWCQKDFLYAVTQCAARFMAAGGAEAGSSDVREKTPPPRAAPKNALKALADRISDDSVATRIISLGSNGLVVGVEDRSSFLLQQKTRDACLTVVAVTSTDDAIDLSRSFGPLAAAFVFTKSPPVAKYIGQFVDAEVVLVNQIPSALLFGLIAPAGSPPSPPWTERYSTQLFSQSKPQFTSQTKTATSAVLDDILSGVNASRQLSELHKKATVSLVPLARPLKGTQLGFFEQGIVTGGVLLLSSVVTCTGFMCYYAVKHARVYM</sequence>
<keyword evidence="4" id="KW-1185">Reference proteome</keyword>
<feature type="domain" description="Aldehyde dehydrogenase" evidence="2">
    <location>
        <begin position="25"/>
        <end position="269"/>
    </location>
</feature>
<keyword evidence="1" id="KW-0472">Membrane</keyword>
<dbReference type="PANTHER" id="PTHR43111">
    <property type="entry name" value="ALDEHYDE DEHYDROGENASE B-RELATED"/>
    <property type="match status" value="1"/>
</dbReference>
<evidence type="ECO:0000313" key="4">
    <source>
        <dbReference type="Proteomes" id="UP001642406"/>
    </source>
</evidence>
<keyword evidence="1" id="KW-1133">Transmembrane helix</keyword>
<accession>A0ABP0BJA7</accession>
<dbReference type="InterPro" id="IPR015590">
    <property type="entry name" value="Aldehyde_DH_dom"/>
</dbReference>